<keyword evidence="4" id="KW-1003">Cell membrane</keyword>
<evidence type="ECO:0000256" key="11">
    <source>
        <dbReference type="SAM" id="Phobius"/>
    </source>
</evidence>
<evidence type="ECO:0000256" key="4">
    <source>
        <dbReference type="ARBA" id="ARBA00022475"/>
    </source>
</evidence>
<evidence type="ECO:0008006" key="15">
    <source>
        <dbReference type="Google" id="ProtNLM"/>
    </source>
</evidence>
<reference evidence="13" key="1">
    <citation type="submission" date="2021-01" db="EMBL/GenBank/DDBJ databases">
        <authorList>
            <person name="Zahm M."/>
            <person name="Roques C."/>
            <person name="Cabau C."/>
            <person name="Klopp C."/>
            <person name="Donnadieu C."/>
            <person name="Jouanno E."/>
            <person name="Lampietro C."/>
            <person name="Louis A."/>
            <person name="Herpin A."/>
            <person name="Echchiki A."/>
            <person name="Berthelot C."/>
            <person name="Parey E."/>
            <person name="Roest-Crollius H."/>
            <person name="Braasch I."/>
            <person name="Postlethwait J."/>
            <person name="Bobe J."/>
            <person name="Montfort J."/>
            <person name="Bouchez O."/>
            <person name="Begum T."/>
            <person name="Mejri S."/>
            <person name="Adams A."/>
            <person name="Chen W.-J."/>
            <person name="Guiguen Y."/>
        </authorList>
    </citation>
    <scope>NUCLEOTIDE SEQUENCE</scope>
    <source>
        <strain evidence="13">YG-15Mar2019-1</strain>
        <tissue evidence="13">Brain</tissue>
    </source>
</reference>
<dbReference type="EMBL" id="JAFDVH010000001">
    <property type="protein sequence ID" value="KAG7492336.1"/>
    <property type="molecule type" value="Genomic_DNA"/>
</dbReference>
<dbReference type="PANTHER" id="PTHR14076">
    <property type="entry name" value="RECEPTOR ACTIVITY MODIFYING PROTEIN RAMP"/>
    <property type="match status" value="1"/>
</dbReference>
<dbReference type="InterPro" id="IPR038126">
    <property type="entry name" value="RAMP_sf"/>
</dbReference>
<comment type="similarity">
    <text evidence="2">Belongs to the RAMP family.</text>
</comment>
<evidence type="ECO:0000256" key="8">
    <source>
        <dbReference type="ARBA" id="ARBA00023136"/>
    </source>
</evidence>
<accession>A0A9D3QIH4</accession>
<feature type="transmembrane region" description="Helical" evidence="11">
    <location>
        <begin position="130"/>
        <end position="152"/>
    </location>
</feature>
<sequence>MTTILNLVLFQVLFWGGTLQTNVTLQEDEAFQNEEHSHIFHCNETLLRYVCQYCELIFYSNIIEANESWCDWNLILRPYYELTVCMETWATRLNCFYPNHIVQEAFLQVHASYFQHCPDQDKVFKDAPHGVVLTLTLVPVCLIPILVFLVVWKSKVRD</sequence>
<dbReference type="InterPro" id="IPR006985">
    <property type="entry name" value="RAMP"/>
</dbReference>
<dbReference type="Pfam" id="PF04901">
    <property type="entry name" value="RAMP"/>
    <property type="match status" value="1"/>
</dbReference>
<dbReference type="Gene3D" id="1.10.150.510">
    <property type="entry name" value="Receptor activity modifying family"/>
    <property type="match status" value="1"/>
</dbReference>
<dbReference type="GO" id="GO:0015026">
    <property type="term" value="F:coreceptor activity"/>
    <property type="evidence" value="ECO:0007669"/>
    <property type="project" value="InterPro"/>
</dbReference>
<feature type="signal peptide" evidence="12">
    <location>
        <begin position="1"/>
        <end position="20"/>
    </location>
</feature>
<evidence type="ECO:0000256" key="5">
    <source>
        <dbReference type="ARBA" id="ARBA00022692"/>
    </source>
</evidence>
<evidence type="ECO:0000256" key="12">
    <source>
        <dbReference type="SAM" id="SignalP"/>
    </source>
</evidence>
<keyword evidence="6 12" id="KW-0732">Signal</keyword>
<keyword evidence="14" id="KW-1185">Reference proteome</keyword>
<evidence type="ECO:0000256" key="6">
    <source>
        <dbReference type="ARBA" id="ARBA00022729"/>
    </source>
</evidence>
<feature type="chain" id="PRO_5038649542" description="Receptor activity modifying protein 2" evidence="12">
    <location>
        <begin position="21"/>
        <end position="158"/>
    </location>
</feature>
<dbReference type="GO" id="GO:0031623">
    <property type="term" value="P:receptor internalization"/>
    <property type="evidence" value="ECO:0007669"/>
    <property type="project" value="TreeGrafter"/>
</dbReference>
<keyword evidence="7 11" id="KW-1133">Transmembrane helix</keyword>
<organism evidence="13 14">
    <name type="scientific">Megalops atlanticus</name>
    <name type="common">Tarpon</name>
    <name type="synonym">Clupea gigantea</name>
    <dbReference type="NCBI Taxonomy" id="7932"/>
    <lineage>
        <taxon>Eukaryota</taxon>
        <taxon>Metazoa</taxon>
        <taxon>Chordata</taxon>
        <taxon>Craniata</taxon>
        <taxon>Vertebrata</taxon>
        <taxon>Euteleostomi</taxon>
        <taxon>Actinopterygii</taxon>
        <taxon>Neopterygii</taxon>
        <taxon>Teleostei</taxon>
        <taxon>Elopiformes</taxon>
        <taxon>Megalopidae</taxon>
        <taxon>Megalops</taxon>
    </lineage>
</organism>
<dbReference type="GO" id="GO:0072659">
    <property type="term" value="P:protein localization to plasma membrane"/>
    <property type="evidence" value="ECO:0007669"/>
    <property type="project" value="TreeGrafter"/>
</dbReference>
<evidence type="ECO:0000256" key="10">
    <source>
        <dbReference type="ARBA" id="ARBA00023170"/>
    </source>
</evidence>
<evidence type="ECO:0000256" key="2">
    <source>
        <dbReference type="ARBA" id="ARBA00007087"/>
    </source>
</evidence>
<dbReference type="GO" id="GO:0005886">
    <property type="term" value="C:plasma membrane"/>
    <property type="evidence" value="ECO:0007669"/>
    <property type="project" value="UniProtKB-SubCell"/>
</dbReference>
<dbReference type="GO" id="GO:0008277">
    <property type="term" value="P:regulation of G protein-coupled receptor signaling pathway"/>
    <property type="evidence" value="ECO:0007669"/>
    <property type="project" value="InterPro"/>
</dbReference>
<evidence type="ECO:0000256" key="7">
    <source>
        <dbReference type="ARBA" id="ARBA00022989"/>
    </source>
</evidence>
<evidence type="ECO:0000313" key="14">
    <source>
        <dbReference type="Proteomes" id="UP001046870"/>
    </source>
</evidence>
<proteinExistence type="inferred from homology"/>
<dbReference type="OrthoDB" id="9416539at2759"/>
<comment type="subcellular location">
    <subcellularLocation>
        <location evidence="1">Cell membrane</location>
        <topology evidence="1">Single-pass type I membrane protein</topology>
    </subcellularLocation>
</comment>
<evidence type="ECO:0000256" key="9">
    <source>
        <dbReference type="ARBA" id="ARBA00023157"/>
    </source>
</evidence>
<dbReference type="GO" id="GO:0007186">
    <property type="term" value="P:G protein-coupled receptor signaling pathway"/>
    <property type="evidence" value="ECO:0007669"/>
    <property type="project" value="TreeGrafter"/>
</dbReference>
<evidence type="ECO:0000313" key="13">
    <source>
        <dbReference type="EMBL" id="KAG7492336.1"/>
    </source>
</evidence>
<name>A0A9D3QIH4_MEGAT</name>
<keyword evidence="5 11" id="KW-0812">Transmembrane</keyword>
<dbReference type="AlphaFoldDB" id="A0A9D3QIH4"/>
<keyword evidence="10" id="KW-0675">Receptor</keyword>
<evidence type="ECO:0000256" key="3">
    <source>
        <dbReference type="ARBA" id="ARBA00022448"/>
    </source>
</evidence>
<dbReference type="GO" id="GO:0006886">
    <property type="term" value="P:intracellular protein transport"/>
    <property type="evidence" value="ECO:0007669"/>
    <property type="project" value="InterPro"/>
</dbReference>
<evidence type="ECO:0000256" key="1">
    <source>
        <dbReference type="ARBA" id="ARBA00004251"/>
    </source>
</evidence>
<dbReference type="GO" id="GO:0032870">
    <property type="term" value="P:cellular response to hormone stimulus"/>
    <property type="evidence" value="ECO:0007669"/>
    <property type="project" value="TreeGrafter"/>
</dbReference>
<comment type="caution">
    <text evidence="13">The sequence shown here is derived from an EMBL/GenBank/DDBJ whole genome shotgun (WGS) entry which is preliminary data.</text>
</comment>
<dbReference type="PANTHER" id="PTHR14076:SF9">
    <property type="entry name" value="RECEPTOR ACTIVITY-MODIFYING PROTEIN 2"/>
    <property type="match status" value="1"/>
</dbReference>
<dbReference type="GO" id="GO:0001525">
    <property type="term" value="P:angiogenesis"/>
    <property type="evidence" value="ECO:0007669"/>
    <property type="project" value="TreeGrafter"/>
</dbReference>
<dbReference type="GO" id="GO:0009986">
    <property type="term" value="C:cell surface"/>
    <property type="evidence" value="ECO:0007669"/>
    <property type="project" value="TreeGrafter"/>
</dbReference>
<keyword evidence="9" id="KW-1015">Disulfide bond</keyword>
<keyword evidence="8 11" id="KW-0472">Membrane</keyword>
<dbReference type="GO" id="GO:0043235">
    <property type="term" value="C:receptor complex"/>
    <property type="evidence" value="ECO:0007669"/>
    <property type="project" value="TreeGrafter"/>
</dbReference>
<gene>
    <name evidence="13" type="ORF">MATL_G00013180</name>
</gene>
<keyword evidence="3" id="KW-0813">Transport</keyword>
<protein>
    <recommendedName>
        <fullName evidence="15">Receptor activity modifying protein 2</fullName>
    </recommendedName>
</protein>
<dbReference type="Proteomes" id="UP001046870">
    <property type="component" value="Chromosome 1"/>
</dbReference>
<dbReference type="GO" id="GO:0006816">
    <property type="term" value="P:calcium ion transport"/>
    <property type="evidence" value="ECO:0007669"/>
    <property type="project" value="TreeGrafter"/>
</dbReference>